<dbReference type="Proteomes" id="UP000566819">
    <property type="component" value="Unassembled WGS sequence"/>
</dbReference>
<keyword evidence="3" id="KW-1185">Reference proteome</keyword>
<name>A0A8H4RXT4_9HELO</name>
<evidence type="ECO:0000256" key="1">
    <source>
        <dbReference type="SAM" id="MobiDB-lite"/>
    </source>
</evidence>
<sequence>MRAPERATPTDAKGKRGVRHSAESSSDWGWGMGMRIWDIGLEKPQGSGDSHAKCHSATLPRCHGLGDGHGGLGLSLALALRAAGRETWTPRQRHRGNQSQIREPGYDVSWPVKILRSCLKSYFDIVERGFLERRFSTKFCVLFIRAWKRRKHPDYRAASISDLNNEALVPTRPTRPSLCGQAAIHHTHHTSHITHHTGLIFDTEHILILMPRAAAKDTSTSTEISLDSHGARDVFLSLSSQDSVPRCLPPSAFLPPSFHRVPQHLHPNPWFHIQTNRRHTAALIGMLAS</sequence>
<organism evidence="2 3">
    <name type="scientific">Cudoniella acicularis</name>
    <dbReference type="NCBI Taxonomy" id="354080"/>
    <lineage>
        <taxon>Eukaryota</taxon>
        <taxon>Fungi</taxon>
        <taxon>Dikarya</taxon>
        <taxon>Ascomycota</taxon>
        <taxon>Pezizomycotina</taxon>
        <taxon>Leotiomycetes</taxon>
        <taxon>Helotiales</taxon>
        <taxon>Tricladiaceae</taxon>
        <taxon>Cudoniella</taxon>
    </lineage>
</organism>
<feature type="region of interest" description="Disordered" evidence="1">
    <location>
        <begin position="1"/>
        <end position="26"/>
    </location>
</feature>
<evidence type="ECO:0000313" key="3">
    <source>
        <dbReference type="Proteomes" id="UP000566819"/>
    </source>
</evidence>
<gene>
    <name evidence="2" type="ORF">G7Y89_g637</name>
</gene>
<comment type="caution">
    <text evidence="2">The sequence shown here is derived from an EMBL/GenBank/DDBJ whole genome shotgun (WGS) entry which is preliminary data.</text>
</comment>
<dbReference type="EMBL" id="JAAMPI010000023">
    <property type="protein sequence ID" value="KAF4637441.1"/>
    <property type="molecule type" value="Genomic_DNA"/>
</dbReference>
<accession>A0A8H4RXT4</accession>
<dbReference type="AlphaFoldDB" id="A0A8H4RXT4"/>
<evidence type="ECO:0000313" key="2">
    <source>
        <dbReference type="EMBL" id="KAF4637441.1"/>
    </source>
</evidence>
<reference evidence="2 3" key="1">
    <citation type="submission" date="2020-03" db="EMBL/GenBank/DDBJ databases">
        <title>Draft Genome Sequence of Cudoniella acicularis.</title>
        <authorList>
            <person name="Buettner E."/>
            <person name="Kellner H."/>
        </authorList>
    </citation>
    <scope>NUCLEOTIDE SEQUENCE [LARGE SCALE GENOMIC DNA]</scope>
    <source>
        <strain evidence="2 3">DSM 108380</strain>
    </source>
</reference>
<protein>
    <submittedName>
        <fullName evidence="2">Uncharacterized protein</fullName>
    </submittedName>
</protein>
<proteinExistence type="predicted"/>